<keyword evidence="9" id="KW-0406">Ion transport</keyword>
<evidence type="ECO:0000256" key="2">
    <source>
        <dbReference type="ARBA" id="ARBA00005417"/>
    </source>
</evidence>
<organism evidence="12 13">
    <name type="scientific">Pelistega europaea</name>
    <dbReference type="NCBI Taxonomy" id="106147"/>
    <lineage>
        <taxon>Bacteria</taxon>
        <taxon>Pseudomonadati</taxon>
        <taxon>Pseudomonadota</taxon>
        <taxon>Betaproteobacteria</taxon>
        <taxon>Burkholderiales</taxon>
        <taxon>Alcaligenaceae</taxon>
        <taxon>Pelistega</taxon>
    </lineage>
</organism>
<dbReference type="PANTHER" id="PTHR42771:SF3">
    <property type="entry name" value="PETROBACTIN IMPORT ATP-BINDING PROTEIN YCLP"/>
    <property type="match status" value="1"/>
</dbReference>
<accession>A0A7Y4P4F8</accession>
<comment type="subcellular location">
    <subcellularLocation>
        <location evidence="1">Cell membrane</location>
        <topology evidence="1">Peripheral membrane protein</topology>
    </subcellularLocation>
</comment>
<evidence type="ECO:0000256" key="1">
    <source>
        <dbReference type="ARBA" id="ARBA00004202"/>
    </source>
</evidence>
<keyword evidence="6" id="KW-0547">Nucleotide-binding</keyword>
<dbReference type="FunFam" id="3.40.50.300:FF:000134">
    <property type="entry name" value="Iron-enterobactin ABC transporter ATP-binding protein"/>
    <property type="match status" value="1"/>
</dbReference>
<dbReference type="InterPro" id="IPR051535">
    <property type="entry name" value="Siderophore_ABC-ATPase"/>
</dbReference>
<dbReference type="PROSITE" id="PS50893">
    <property type="entry name" value="ABC_TRANSPORTER_2"/>
    <property type="match status" value="1"/>
</dbReference>
<keyword evidence="4" id="KW-1003">Cell membrane</keyword>
<dbReference type="AlphaFoldDB" id="A0A7Y4P4F8"/>
<dbReference type="InterPro" id="IPR027417">
    <property type="entry name" value="P-loop_NTPase"/>
</dbReference>
<proteinExistence type="inferred from homology"/>
<keyword evidence="13" id="KW-1185">Reference proteome</keyword>
<dbReference type="SUPFAM" id="SSF52540">
    <property type="entry name" value="P-loop containing nucleoside triphosphate hydrolases"/>
    <property type="match status" value="1"/>
</dbReference>
<evidence type="ECO:0000256" key="4">
    <source>
        <dbReference type="ARBA" id="ARBA00022475"/>
    </source>
</evidence>
<evidence type="ECO:0000259" key="11">
    <source>
        <dbReference type="PROSITE" id="PS50893"/>
    </source>
</evidence>
<evidence type="ECO:0000256" key="3">
    <source>
        <dbReference type="ARBA" id="ARBA00022448"/>
    </source>
</evidence>
<comment type="similarity">
    <text evidence="2">Belongs to the ABC transporter superfamily.</text>
</comment>
<dbReference type="InterPro" id="IPR017871">
    <property type="entry name" value="ABC_transporter-like_CS"/>
</dbReference>
<gene>
    <name evidence="12" type="ORF">HKX40_07810</name>
</gene>
<dbReference type="SMART" id="SM00382">
    <property type="entry name" value="AAA"/>
    <property type="match status" value="1"/>
</dbReference>
<keyword evidence="7 12" id="KW-0067">ATP-binding</keyword>
<dbReference type="PROSITE" id="PS00211">
    <property type="entry name" value="ABC_TRANSPORTER_1"/>
    <property type="match status" value="1"/>
</dbReference>
<dbReference type="EMBL" id="JABGBO010000008">
    <property type="protein sequence ID" value="NOL50037.1"/>
    <property type="molecule type" value="Genomic_DNA"/>
</dbReference>
<comment type="caution">
    <text evidence="12">The sequence shown here is derived from an EMBL/GenBank/DDBJ whole genome shotgun (WGS) entry which is preliminary data.</text>
</comment>
<evidence type="ECO:0000313" key="13">
    <source>
        <dbReference type="Proteomes" id="UP000541421"/>
    </source>
</evidence>
<dbReference type="GO" id="GO:0016887">
    <property type="term" value="F:ATP hydrolysis activity"/>
    <property type="evidence" value="ECO:0007669"/>
    <property type="project" value="InterPro"/>
</dbReference>
<dbReference type="Pfam" id="PF00005">
    <property type="entry name" value="ABC_tran"/>
    <property type="match status" value="1"/>
</dbReference>
<keyword evidence="3" id="KW-0813">Transport</keyword>
<evidence type="ECO:0000256" key="5">
    <source>
        <dbReference type="ARBA" id="ARBA00022496"/>
    </source>
</evidence>
<dbReference type="RefSeq" id="WP_171589024.1">
    <property type="nucleotide sequence ID" value="NZ_JABGBO010000008.1"/>
</dbReference>
<feature type="domain" description="ABC transporter" evidence="11">
    <location>
        <begin position="2"/>
        <end position="236"/>
    </location>
</feature>
<evidence type="ECO:0000256" key="10">
    <source>
        <dbReference type="ARBA" id="ARBA00023136"/>
    </source>
</evidence>
<sequence>MIKVEHLSYHVGQQAILTDINTSIPRGGITALVGPNGAGKSTLFSHIARLLPIQQGRILVDGLDVGHTSNAIMSQKIAILRQENIVTSRISVQSMLMFGRYPYHKGRPKAEDREIVEDTLEKFHLTNLRHRYVTELSGGQRQRVMVAMVFCQSTDYLLLDEPLNNLDMYHSRQLMKLLYRIAHDYQRTIVVVLHDVNYASAYANHIVGMKNGKVVLEGSPQQILTEDNLVELFDVRAPVVDVEGRKMVMHYL</sequence>
<dbReference type="Gene3D" id="3.40.50.300">
    <property type="entry name" value="P-loop containing nucleotide triphosphate hydrolases"/>
    <property type="match status" value="1"/>
</dbReference>
<dbReference type="InterPro" id="IPR003439">
    <property type="entry name" value="ABC_transporter-like_ATP-bd"/>
</dbReference>
<evidence type="ECO:0000256" key="9">
    <source>
        <dbReference type="ARBA" id="ARBA00023065"/>
    </source>
</evidence>
<protein>
    <submittedName>
        <fullName evidence="12">ATP-binding cassette domain-containing protein</fullName>
    </submittedName>
</protein>
<keyword evidence="10" id="KW-0472">Membrane</keyword>
<reference evidence="12 13" key="1">
    <citation type="submission" date="2020-05" db="EMBL/GenBank/DDBJ databases">
        <authorList>
            <person name="Niu N."/>
        </authorList>
    </citation>
    <scope>NUCLEOTIDE SEQUENCE [LARGE SCALE GENOMIC DNA]</scope>
    <source>
        <strain evidence="12 13">LMG10982</strain>
    </source>
</reference>
<evidence type="ECO:0000256" key="6">
    <source>
        <dbReference type="ARBA" id="ARBA00022741"/>
    </source>
</evidence>
<keyword evidence="5" id="KW-0410">Iron transport</keyword>
<evidence type="ECO:0000313" key="12">
    <source>
        <dbReference type="EMBL" id="NOL50037.1"/>
    </source>
</evidence>
<evidence type="ECO:0000256" key="8">
    <source>
        <dbReference type="ARBA" id="ARBA00023004"/>
    </source>
</evidence>
<evidence type="ECO:0000256" key="7">
    <source>
        <dbReference type="ARBA" id="ARBA00022840"/>
    </source>
</evidence>
<dbReference type="GO" id="GO:0005886">
    <property type="term" value="C:plasma membrane"/>
    <property type="evidence" value="ECO:0007669"/>
    <property type="project" value="UniProtKB-SubCell"/>
</dbReference>
<keyword evidence="8" id="KW-0408">Iron</keyword>
<name>A0A7Y4P4F8_9BURK</name>
<dbReference type="PANTHER" id="PTHR42771">
    <property type="entry name" value="IRON(3+)-HYDROXAMATE IMPORT ATP-BINDING PROTEIN FHUC"/>
    <property type="match status" value="1"/>
</dbReference>
<dbReference type="GO" id="GO:0006826">
    <property type="term" value="P:iron ion transport"/>
    <property type="evidence" value="ECO:0007669"/>
    <property type="project" value="UniProtKB-KW"/>
</dbReference>
<dbReference type="CDD" id="cd03214">
    <property type="entry name" value="ABC_Iron-Siderophores_B12_Hemin"/>
    <property type="match status" value="1"/>
</dbReference>
<dbReference type="Proteomes" id="UP000541421">
    <property type="component" value="Unassembled WGS sequence"/>
</dbReference>
<dbReference type="InterPro" id="IPR003593">
    <property type="entry name" value="AAA+_ATPase"/>
</dbReference>
<dbReference type="GO" id="GO:0005524">
    <property type="term" value="F:ATP binding"/>
    <property type="evidence" value="ECO:0007669"/>
    <property type="project" value="UniProtKB-KW"/>
</dbReference>